<protein>
    <submittedName>
        <fullName evidence="2">Uncharacterized protein</fullName>
    </submittedName>
</protein>
<evidence type="ECO:0000313" key="3">
    <source>
        <dbReference type="Proteomes" id="UP001519460"/>
    </source>
</evidence>
<gene>
    <name evidence="2" type="ORF">BaRGS_00004093</name>
</gene>
<feature type="region of interest" description="Disordered" evidence="1">
    <location>
        <begin position="74"/>
        <end position="100"/>
    </location>
</feature>
<dbReference type="Proteomes" id="UP001519460">
    <property type="component" value="Unassembled WGS sequence"/>
</dbReference>
<accession>A0ABD0LYU7</accession>
<reference evidence="2 3" key="1">
    <citation type="journal article" date="2023" name="Sci. Data">
        <title>Genome assembly of the Korean intertidal mud-creeper Batillaria attramentaria.</title>
        <authorList>
            <person name="Patra A.K."/>
            <person name="Ho P.T."/>
            <person name="Jun S."/>
            <person name="Lee S.J."/>
            <person name="Kim Y."/>
            <person name="Won Y.J."/>
        </authorList>
    </citation>
    <scope>NUCLEOTIDE SEQUENCE [LARGE SCALE GENOMIC DNA]</scope>
    <source>
        <strain evidence="2">Wonlab-2016</strain>
    </source>
</reference>
<evidence type="ECO:0000256" key="1">
    <source>
        <dbReference type="SAM" id="MobiDB-lite"/>
    </source>
</evidence>
<evidence type="ECO:0000313" key="2">
    <source>
        <dbReference type="EMBL" id="KAK7504607.1"/>
    </source>
</evidence>
<comment type="caution">
    <text evidence="2">The sequence shown here is derived from an EMBL/GenBank/DDBJ whole genome shotgun (WGS) entry which is preliminary data.</text>
</comment>
<sequence>MEENPHMTWERQEQFQYRKLPCYSRRGSKTKACRQQTFLFTSTAADQNSNSNTTQSTLSLLTFRLPMIELHARQQDVTDQSNAPFYVPTTTSQRRTDTRD</sequence>
<organism evidence="2 3">
    <name type="scientific">Batillaria attramentaria</name>
    <dbReference type="NCBI Taxonomy" id="370345"/>
    <lineage>
        <taxon>Eukaryota</taxon>
        <taxon>Metazoa</taxon>
        <taxon>Spiralia</taxon>
        <taxon>Lophotrochozoa</taxon>
        <taxon>Mollusca</taxon>
        <taxon>Gastropoda</taxon>
        <taxon>Caenogastropoda</taxon>
        <taxon>Sorbeoconcha</taxon>
        <taxon>Cerithioidea</taxon>
        <taxon>Batillariidae</taxon>
        <taxon>Batillaria</taxon>
    </lineage>
</organism>
<proteinExistence type="predicted"/>
<keyword evidence="3" id="KW-1185">Reference proteome</keyword>
<dbReference type="EMBL" id="JACVVK020000014">
    <property type="protein sequence ID" value="KAK7504607.1"/>
    <property type="molecule type" value="Genomic_DNA"/>
</dbReference>
<name>A0ABD0LYU7_9CAEN</name>
<dbReference type="AlphaFoldDB" id="A0ABD0LYU7"/>